<evidence type="ECO:0000313" key="10">
    <source>
        <dbReference type="Proteomes" id="UP000033934"/>
    </source>
</evidence>
<proteinExistence type="predicted"/>
<dbReference type="AlphaFoldDB" id="A0A0G0LFW7"/>
<dbReference type="InterPro" id="IPR036876">
    <property type="entry name" value="UVR_dom_sf"/>
</dbReference>
<dbReference type="Pfam" id="PF08459">
    <property type="entry name" value="UvrC_RNaseH_dom"/>
    <property type="match status" value="1"/>
</dbReference>
<dbReference type="PANTHER" id="PTHR30562:SF1">
    <property type="entry name" value="UVRABC SYSTEM PROTEIN C"/>
    <property type="match status" value="1"/>
</dbReference>
<feature type="domain" description="UvrC family homology region profile" evidence="8">
    <location>
        <begin position="217"/>
        <end position="392"/>
    </location>
</feature>
<reference evidence="9 10" key="1">
    <citation type="journal article" date="2015" name="Nature">
        <title>rRNA introns, odd ribosomes, and small enigmatic genomes across a large radiation of phyla.</title>
        <authorList>
            <person name="Brown C.T."/>
            <person name="Hug L.A."/>
            <person name="Thomas B.C."/>
            <person name="Sharon I."/>
            <person name="Castelle C.J."/>
            <person name="Singh A."/>
            <person name="Wilkins M.J."/>
            <person name="Williams K.H."/>
            <person name="Banfield J.F."/>
        </authorList>
    </citation>
    <scope>NUCLEOTIDE SEQUENCE [LARGE SCALE GENOMIC DNA]</scope>
</reference>
<comment type="caution">
    <text evidence="9">The sequence shown here is derived from an EMBL/GenBank/DDBJ whole genome shotgun (WGS) entry which is preliminary data.</text>
</comment>
<dbReference type="Proteomes" id="UP000033934">
    <property type="component" value="Unassembled WGS sequence"/>
</dbReference>
<evidence type="ECO:0000256" key="2">
    <source>
        <dbReference type="ARBA" id="ARBA00022763"/>
    </source>
</evidence>
<evidence type="ECO:0000259" key="6">
    <source>
        <dbReference type="PROSITE" id="PS50151"/>
    </source>
</evidence>
<dbReference type="Pfam" id="PF01541">
    <property type="entry name" value="GIY-YIG"/>
    <property type="match status" value="1"/>
</dbReference>
<dbReference type="CDD" id="cd10434">
    <property type="entry name" value="GIY-YIG_UvrC_Cho"/>
    <property type="match status" value="1"/>
</dbReference>
<dbReference type="SMART" id="SM00465">
    <property type="entry name" value="GIYc"/>
    <property type="match status" value="1"/>
</dbReference>
<accession>A0A0G0LFW7</accession>
<dbReference type="InterPro" id="IPR001162">
    <property type="entry name" value="UvrC_RNase_H_dom"/>
</dbReference>
<evidence type="ECO:0000256" key="1">
    <source>
        <dbReference type="ARBA" id="ARBA00022490"/>
    </source>
</evidence>
<name>A0A0G0LFW7_9BACT</name>
<gene>
    <name evidence="9" type="ORF">UT11_C0016G0012</name>
</gene>
<dbReference type="GO" id="GO:0009380">
    <property type="term" value="C:excinuclease repair complex"/>
    <property type="evidence" value="ECO:0007669"/>
    <property type="project" value="TreeGrafter"/>
</dbReference>
<dbReference type="SUPFAM" id="SSF46600">
    <property type="entry name" value="C-terminal UvrC-binding domain of UvrB"/>
    <property type="match status" value="1"/>
</dbReference>
<dbReference type="InterPro" id="IPR000305">
    <property type="entry name" value="GIY-YIG_endonuc"/>
</dbReference>
<dbReference type="EMBL" id="LBVO01000016">
    <property type="protein sequence ID" value="KKQ89962.1"/>
    <property type="molecule type" value="Genomic_DNA"/>
</dbReference>
<dbReference type="Gene3D" id="3.30.420.340">
    <property type="entry name" value="UvrC, RNAse H endonuclease domain"/>
    <property type="match status" value="1"/>
</dbReference>
<evidence type="ECO:0000259" key="7">
    <source>
        <dbReference type="PROSITE" id="PS50164"/>
    </source>
</evidence>
<evidence type="ECO:0000256" key="5">
    <source>
        <dbReference type="ARBA" id="ARBA00023204"/>
    </source>
</evidence>
<dbReference type="InterPro" id="IPR001943">
    <property type="entry name" value="UVR_dom"/>
</dbReference>
<keyword evidence="3" id="KW-0228">DNA excision</keyword>
<keyword evidence="2" id="KW-0227">DNA damage</keyword>
<dbReference type="PATRIC" id="fig|1618334.3.peg.293"/>
<evidence type="ECO:0000259" key="8">
    <source>
        <dbReference type="PROSITE" id="PS50165"/>
    </source>
</evidence>
<keyword evidence="4" id="KW-0267">Excision nuclease</keyword>
<keyword evidence="5" id="KW-0234">DNA repair</keyword>
<dbReference type="SUPFAM" id="SSF82771">
    <property type="entry name" value="GIY-YIG endonuclease"/>
    <property type="match status" value="1"/>
</dbReference>
<dbReference type="InterPro" id="IPR038476">
    <property type="entry name" value="UvrC_RNase_H_dom_sf"/>
</dbReference>
<dbReference type="Gene3D" id="4.10.860.10">
    <property type="entry name" value="UVR domain"/>
    <property type="match status" value="1"/>
</dbReference>
<dbReference type="PROSITE" id="PS50164">
    <property type="entry name" value="GIY_YIG"/>
    <property type="match status" value="1"/>
</dbReference>
<dbReference type="GO" id="GO:0009381">
    <property type="term" value="F:excinuclease ABC activity"/>
    <property type="evidence" value="ECO:0007669"/>
    <property type="project" value="InterPro"/>
</dbReference>
<dbReference type="Gene3D" id="3.40.1440.10">
    <property type="entry name" value="GIY-YIG endonuclease"/>
    <property type="match status" value="1"/>
</dbReference>
<evidence type="ECO:0000256" key="3">
    <source>
        <dbReference type="ARBA" id="ARBA00022769"/>
    </source>
</evidence>
<feature type="domain" description="GIY-YIG" evidence="7">
    <location>
        <begin position="14"/>
        <end position="95"/>
    </location>
</feature>
<protein>
    <submittedName>
        <fullName evidence="9">Excinuclease ABC C subunit domain protein</fullName>
    </submittedName>
</protein>
<dbReference type="InterPro" id="IPR047296">
    <property type="entry name" value="GIY-YIG_UvrC_Cho"/>
</dbReference>
<keyword evidence="1" id="KW-0963">Cytoplasm</keyword>
<dbReference type="PROSITE" id="PS50151">
    <property type="entry name" value="UVR"/>
    <property type="match status" value="1"/>
</dbReference>
<evidence type="ECO:0000256" key="4">
    <source>
        <dbReference type="ARBA" id="ARBA00022881"/>
    </source>
</evidence>
<evidence type="ECO:0000313" key="9">
    <source>
        <dbReference type="EMBL" id="KKQ89962.1"/>
    </source>
</evidence>
<dbReference type="GO" id="GO:0006289">
    <property type="term" value="P:nucleotide-excision repair"/>
    <property type="evidence" value="ECO:0007669"/>
    <property type="project" value="InterPro"/>
</dbReference>
<dbReference type="PANTHER" id="PTHR30562">
    <property type="entry name" value="UVRC/OXIDOREDUCTASE"/>
    <property type="match status" value="1"/>
</dbReference>
<feature type="domain" description="UVR" evidence="6">
    <location>
        <begin position="227"/>
        <end position="262"/>
    </location>
</feature>
<dbReference type="PROSITE" id="PS50165">
    <property type="entry name" value="UVRC"/>
    <property type="match status" value="1"/>
</dbReference>
<sequence>MNQELKKQIADLPKTPGVYIFKDNLGEILYIGKAISLRDRVRSYLSLKLGVERGLQFMEMVKKVKKVEIKETNFEVEALLLEAKLIRQHKPFYNIRLRDDKSFAVIVIDRTSDFPQITTAREADIERICSKLKRERSQSISQKIANIEYFGPYPSAGSAKYALQTLHRAFKFRDCSPEKFHHYQKIGRGCLFHSIHLCDAPCTCAVSKTDYNHSINSIREFLRGNRSKVIRDLEVEMKIKTQEENFERSAVLRDQIFALSKIQMQAKIAGISGVETNGRSSLQGLRIEAFDISNISGEYAVGAMVVGFVPVGANGRSPVQSKIQFAKQFYRRFKIRTVEGANDIEMIREVLIRRFRHLPGRDERPFVSTDWGKPDLIFIDGGKLHLNAINRITPKIPIIAVAKGPTRKKVDLYYRKNSVIPIDTSKLSKIAEIMREEAHRFAIGYYRTLHRNRLVGKGARK</sequence>
<organism evidence="9 10">
    <name type="scientific">Berkelbacteria bacterium GW2011_GWA2_38_9</name>
    <dbReference type="NCBI Taxonomy" id="1618334"/>
    <lineage>
        <taxon>Bacteria</taxon>
        <taxon>Candidatus Berkelbacteria</taxon>
    </lineage>
</organism>
<dbReference type="InterPro" id="IPR050066">
    <property type="entry name" value="UvrABC_protein_C"/>
</dbReference>
<dbReference type="FunFam" id="3.40.1440.10:FF:000001">
    <property type="entry name" value="UvrABC system protein C"/>
    <property type="match status" value="1"/>
</dbReference>
<dbReference type="InterPro" id="IPR035901">
    <property type="entry name" value="GIY-YIG_endonuc_sf"/>
</dbReference>